<dbReference type="InterPro" id="IPR036188">
    <property type="entry name" value="FAD/NAD-bd_sf"/>
</dbReference>
<dbReference type="OrthoDB" id="498204at2759"/>
<comment type="catalytic activity">
    <reaction evidence="5">
        <text>(S)-2-hydroxyglutarate + A = 2-oxoglutarate + AH2</text>
        <dbReference type="Rhea" id="RHEA:21252"/>
        <dbReference type="ChEBI" id="CHEBI:13193"/>
        <dbReference type="ChEBI" id="CHEBI:16782"/>
        <dbReference type="ChEBI" id="CHEBI:16810"/>
        <dbReference type="ChEBI" id="CHEBI:17499"/>
        <dbReference type="EC" id="1.1.99.2"/>
    </reaction>
</comment>
<evidence type="ECO:0000256" key="5">
    <source>
        <dbReference type="ARBA" id="ARBA00036066"/>
    </source>
</evidence>
<reference evidence="10" key="1">
    <citation type="journal article" date="2021" name="Nat. Commun.">
        <title>Genetic determinants of endophytism in the Arabidopsis root mycobiome.</title>
        <authorList>
            <person name="Mesny F."/>
            <person name="Miyauchi S."/>
            <person name="Thiergart T."/>
            <person name="Pickel B."/>
            <person name="Atanasova L."/>
            <person name="Karlsson M."/>
            <person name="Huettel B."/>
            <person name="Barry K.W."/>
            <person name="Haridas S."/>
            <person name="Chen C."/>
            <person name="Bauer D."/>
            <person name="Andreopoulos W."/>
            <person name="Pangilinan J."/>
            <person name="LaButti K."/>
            <person name="Riley R."/>
            <person name="Lipzen A."/>
            <person name="Clum A."/>
            <person name="Drula E."/>
            <person name="Henrissat B."/>
            <person name="Kohler A."/>
            <person name="Grigoriev I.V."/>
            <person name="Martin F.M."/>
            <person name="Hacquard S."/>
        </authorList>
    </citation>
    <scope>NUCLEOTIDE SEQUENCE</scope>
    <source>
        <strain evidence="10">MPI-SDFR-AT-0117</strain>
    </source>
</reference>
<comment type="similarity">
    <text evidence="6">Belongs to the L2HGDH family.</text>
</comment>
<dbReference type="EMBL" id="JAGSXJ010000019">
    <property type="protein sequence ID" value="KAH6681161.1"/>
    <property type="molecule type" value="Genomic_DNA"/>
</dbReference>
<accession>A0A9P9A841</accession>
<dbReference type="EC" id="1.1.99.2" evidence="7"/>
<dbReference type="AlphaFoldDB" id="A0A9P9A841"/>
<evidence type="ECO:0000256" key="2">
    <source>
        <dbReference type="ARBA" id="ARBA00022630"/>
    </source>
</evidence>
<evidence type="ECO:0000313" key="10">
    <source>
        <dbReference type="EMBL" id="KAH6681161.1"/>
    </source>
</evidence>
<dbReference type="Gene3D" id="3.50.50.60">
    <property type="entry name" value="FAD/NAD(P)-binding domain"/>
    <property type="match status" value="1"/>
</dbReference>
<gene>
    <name evidence="10" type="ORF">F5X68DRAFT_269902</name>
</gene>
<dbReference type="Proteomes" id="UP000770015">
    <property type="component" value="Unassembled WGS sequence"/>
</dbReference>
<sequence>MNTSLVRCKVISRAVSATTRHSNFSTTTSRHADFTHIVIGGGVVGLATARHLTATNPSASTLLLERHAQVGTETSSRNSEVIHAGIYYGPGTLKTELCVRGRHLLYDFCRERGVAHRKTGKWLVAQDEGQREALQKIHDFCTGADGRGGIDVPLRWVGEEEARRLEPNVRAAGGVLESPETGIVDSHGLMVALQGLFEEDGGTVALGSAVQAVEPLGVKGAGGWKVTVRDRETGEESAVTAETVINAAGLGAAAVRNMFVPTTERRDTHYAKGNYFSYSGGTPLRVNRLIYPAPEPGAAGLGTHLTLDLSGRIRFGPDVEWVSDPNDLAVSAARLPQAVEAIRKYLPGLDAEGLTPDYAGMRPKLSSREDYAAGKGQSDFVVEREPGYEGWINLLGIESPGLTSSMAIAERVGQILYGR</sequence>
<evidence type="ECO:0000259" key="9">
    <source>
        <dbReference type="Pfam" id="PF01266"/>
    </source>
</evidence>
<proteinExistence type="inferred from homology"/>
<protein>
    <recommendedName>
        <fullName evidence="8">L-2-hydroxyglutarate dehydrogenase, mitochondrial</fullName>
        <ecNumber evidence="7">1.1.99.2</ecNumber>
    </recommendedName>
</protein>
<feature type="domain" description="FAD dependent oxidoreductase" evidence="9">
    <location>
        <begin position="37"/>
        <end position="412"/>
    </location>
</feature>
<organism evidence="10 11">
    <name type="scientific">Plectosphaerella plurivora</name>
    <dbReference type="NCBI Taxonomy" id="936078"/>
    <lineage>
        <taxon>Eukaryota</taxon>
        <taxon>Fungi</taxon>
        <taxon>Dikarya</taxon>
        <taxon>Ascomycota</taxon>
        <taxon>Pezizomycotina</taxon>
        <taxon>Sordariomycetes</taxon>
        <taxon>Hypocreomycetidae</taxon>
        <taxon>Glomerellales</taxon>
        <taxon>Plectosphaerellaceae</taxon>
        <taxon>Plectosphaerella</taxon>
    </lineage>
</organism>
<evidence type="ECO:0000256" key="7">
    <source>
        <dbReference type="ARBA" id="ARBA00038878"/>
    </source>
</evidence>
<evidence type="ECO:0000256" key="3">
    <source>
        <dbReference type="ARBA" id="ARBA00022827"/>
    </source>
</evidence>
<keyword evidence="4" id="KW-0560">Oxidoreductase</keyword>
<keyword evidence="2" id="KW-0285">Flavoprotein</keyword>
<keyword evidence="11" id="KW-1185">Reference proteome</keyword>
<dbReference type="InterPro" id="IPR006076">
    <property type="entry name" value="FAD-dep_OxRdtase"/>
</dbReference>
<evidence type="ECO:0000256" key="4">
    <source>
        <dbReference type="ARBA" id="ARBA00023002"/>
    </source>
</evidence>
<evidence type="ECO:0000313" key="11">
    <source>
        <dbReference type="Proteomes" id="UP000770015"/>
    </source>
</evidence>
<evidence type="ECO:0000256" key="6">
    <source>
        <dbReference type="ARBA" id="ARBA00037941"/>
    </source>
</evidence>
<evidence type="ECO:0000256" key="1">
    <source>
        <dbReference type="ARBA" id="ARBA00001974"/>
    </source>
</evidence>
<dbReference type="Pfam" id="PF01266">
    <property type="entry name" value="DAO"/>
    <property type="match status" value="1"/>
</dbReference>
<dbReference type="PANTHER" id="PTHR43104:SF4">
    <property type="entry name" value="L-2-HYDROXYGLUTARATE DEHYDROGENASE, MITOCHONDRIAL"/>
    <property type="match status" value="1"/>
</dbReference>
<dbReference type="SUPFAM" id="SSF51905">
    <property type="entry name" value="FAD/NAD(P)-binding domain"/>
    <property type="match status" value="1"/>
</dbReference>
<comment type="caution">
    <text evidence="10">The sequence shown here is derived from an EMBL/GenBank/DDBJ whole genome shotgun (WGS) entry which is preliminary data.</text>
</comment>
<keyword evidence="3" id="KW-0274">FAD</keyword>
<comment type="cofactor">
    <cofactor evidence="1">
        <name>FAD</name>
        <dbReference type="ChEBI" id="CHEBI:57692"/>
    </cofactor>
</comment>
<evidence type="ECO:0000256" key="8">
    <source>
        <dbReference type="ARBA" id="ARBA00041137"/>
    </source>
</evidence>
<dbReference type="Gene3D" id="3.30.9.10">
    <property type="entry name" value="D-Amino Acid Oxidase, subunit A, domain 2"/>
    <property type="match status" value="1"/>
</dbReference>
<dbReference type="PANTHER" id="PTHR43104">
    <property type="entry name" value="L-2-HYDROXYGLUTARATE DEHYDROGENASE, MITOCHONDRIAL"/>
    <property type="match status" value="1"/>
</dbReference>
<name>A0A9P9A841_9PEZI</name>
<dbReference type="GO" id="GO:0047545">
    <property type="term" value="F:(S)-2-hydroxyglutarate dehydrogenase activity"/>
    <property type="evidence" value="ECO:0007669"/>
    <property type="project" value="UniProtKB-EC"/>
</dbReference>